<comment type="cofactor">
    <cofactor evidence="2">
        <name>Mg(2+)</name>
        <dbReference type="ChEBI" id="CHEBI:18420"/>
    </cofactor>
</comment>
<evidence type="ECO:0000256" key="2">
    <source>
        <dbReference type="ARBA" id="ARBA00001946"/>
    </source>
</evidence>
<dbReference type="Gene3D" id="3.30.310.10">
    <property type="entry name" value="TATA-Binding Protein"/>
    <property type="match status" value="1"/>
</dbReference>
<dbReference type="InterPro" id="IPR012295">
    <property type="entry name" value="TBP_dom_sf"/>
</dbReference>
<dbReference type="PROSITE" id="PS51975">
    <property type="entry name" value="RNASE_H_2"/>
    <property type="match status" value="1"/>
</dbReference>
<gene>
    <name evidence="15" type="ORF">J2Z18_004532</name>
</gene>
<dbReference type="InterPro" id="IPR004641">
    <property type="entry name" value="RNase_HIII"/>
</dbReference>
<accession>A0ABS4FGN6</accession>
<comment type="similarity">
    <text evidence="5">Belongs to the RNase HII family. RnhC subfamily.</text>
</comment>
<dbReference type="RefSeq" id="WP_210095334.1">
    <property type="nucleotide sequence ID" value="NZ_CP139098.1"/>
</dbReference>
<reference evidence="15 16" key="1">
    <citation type="submission" date="2021-03" db="EMBL/GenBank/DDBJ databases">
        <title>Genomic Encyclopedia of Type Strains, Phase IV (KMG-IV): sequencing the most valuable type-strain genomes for metagenomic binning, comparative biology and taxonomic classification.</title>
        <authorList>
            <person name="Goeker M."/>
        </authorList>
    </citation>
    <scope>NUCLEOTIDE SEQUENCE [LARGE SCALE GENOMIC DNA]</scope>
    <source>
        <strain evidence="15 16">DSM 15596</strain>
    </source>
</reference>
<feature type="binding site" evidence="12">
    <location>
        <position position="99"/>
    </location>
    <ligand>
        <name>a divalent metal cation</name>
        <dbReference type="ChEBI" id="CHEBI:60240"/>
    </ligand>
</feature>
<dbReference type="PANTHER" id="PTHR10954">
    <property type="entry name" value="RIBONUCLEASE H2 SUBUNIT A"/>
    <property type="match status" value="1"/>
</dbReference>
<dbReference type="InterPro" id="IPR036397">
    <property type="entry name" value="RNaseH_sf"/>
</dbReference>
<keyword evidence="10 12" id="KW-0378">Hydrolase</keyword>
<feature type="domain" description="RNase H type-2" evidence="14">
    <location>
        <begin position="92"/>
        <end position="302"/>
    </location>
</feature>
<dbReference type="CDD" id="cd06590">
    <property type="entry name" value="RNase_HII_bacteria_HIII_like"/>
    <property type="match status" value="1"/>
</dbReference>
<evidence type="ECO:0000259" key="14">
    <source>
        <dbReference type="PROSITE" id="PS51975"/>
    </source>
</evidence>
<keyword evidence="16" id="KW-1185">Reference proteome</keyword>
<dbReference type="NCBIfam" id="TIGR00716">
    <property type="entry name" value="rnhC"/>
    <property type="match status" value="1"/>
</dbReference>
<evidence type="ECO:0000256" key="7">
    <source>
        <dbReference type="ARBA" id="ARBA00022722"/>
    </source>
</evidence>
<evidence type="ECO:0000256" key="5">
    <source>
        <dbReference type="ARBA" id="ARBA00008378"/>
    </source>
</evidence>
<dbReference type="InterPro" id="IPR024567">
    <property type="entry name" value="RNase_HII/HIII_dom"/>
</dbReference>
<evidence type="ECO:0000256" key="13">
    <source>
        <dbReference type="RuleBase" id="RU003515"/>
    </source>
</evidence>
<evidence type="ECO:0000256" key="4">
    <source>
        <dbReference type="ARBA" id="ARBA00004496"/>
    </source>
</evidence>
<evidence type="ECO:0000313" key="15">
    <source>
        <dbReference type="EMBL" id="MBP1895422.1"/>
    </source>
</evidence>
<name>A0ABS4FGN6_9BACL</name>
<proteinExistence type="inferred from homology"/>
<dbReference type="EMBL" id="JAGGKI010000014">
    <property type="protein sequence ID" value="MBP1895422.1"/>
    <property type="molecule type" value="Genomic_DNA"/>
</dbReference>
<comment type="catalytic activity">
    <reaction evidence="1 12 13">
        <text>Endonucleolytic cleavage to 5'-phosphomonoester.</text>
        <dbReference type="EC" id="3.1.26.4"/>
    </reaction>
</comment>
<dbReference type="InterPro" id="IPR001352">
    <property type="entry name" value="RNase_HII/HIII"/>
</dbReference>
<keyword evidence="11" id="KW-0460">Magnesium</keyword>
<evidence type="ECO:0000256" key="9">
    <source>
        <dbReference type="ARBA" id="ARBA00022759"/>
    </source>
</evidence>
<organism evidence="15 16">
    <name type="scientific">Paenibacillus lactis</name>
    <dbReference type="NCBI Taxonomy" id="228574"/>
    <lineage>
        <taxon>Bacteria</taxon>
        <taxon>Bacillati</taxon>
        <taxon>Bacillota</taxon>
        <taxon>Bacilli</taxon>
        <taxon>Bacillales</taxon>
        <taxon>Paenibacillaceae</taxon>
        <taxon>Paenibacillus</taxon>
    </lineage>
</organism>
<dbReference type="PANTHER" id="PTHR10954:SF23">
    <property type="entry name" value="RIBONUCLEASE"/>
    <property type="match status" value="1"/>
</dbReference>
<comment type="cofactor">
    <cofactor evidence="12">
        <name>Mn(2+)</name>
        <dbReference type="ChEBI" id="CHEBI:29035"/>
    </cofactor>
    <cofactor evidence="12">
        <name>Mg(2+)</name>
        <dbReference type="ChEBI" id="CHEBI:18420"/>
    </cofactor>
    <text evidence="12">Manganese or magnesium. Binds 1 divalent metal ion per monomer in the absence of substrate. May bind a second metal ion after substrate binding.</text>
</comment>
<evidence type="ECO:0000256" key="12">
    <source>
        <dbReference type="PROSITE-ProRule" id="PRU01319"/>
    </source>
</evidence>
<evidence type="ECO:0000256" key="3">
    <source>
        <dbReference type="ARBA" id="ARBA00004065"/>
    </source>
</evidence>
<dbReference type="InterPro" id="IPR012337">
    <property type="entry name" value="RNaseH-like_sf"/>
</dbReference>
<dbReference type="GeneID" id="95406437"/>
<evidence type="ECO:0000256" key="1">
    <source>
        <dbReference type="ARBA" id="ARBA00000077"/>
    </source>
</evidence>
<evidence type="ECO:0000256" key="11">
    <source>
        <dbReference type="ARBA" id="ARBA00022842"/>
    </source>
</evidence>
<keyword evidence="9 12" id="KW-0255">Endonuclease</keyword>
<comment type="subcellular location">
    <subcellularLocation>
        <location evidence="4">Cytoplasm</location>
    </subcellularLocation>
</comment>
<evidence type="ECO:0000256" key="6">
    <source>
        <dbReference type="ARBA" id="ARBA00022490"/>
    </source>
</evidence>
<comment type="caution">
    <text evidence="15">The sequence shown here is derived from an EMBL/GenBank/DDBJ whole genome shotgun (WGS) entry which is preliminary data.</text>
</comment>
<dbReference type="Gene3D" id="3.30.420.10">
    <property type="entry name" value="Ribonuclease H-like superfamily/Ribonuclease H"/>
    <property type="match status" value="1"/>
</dbReference>
<dbReference type="SUPFAM" id="SSF53098">
    <property type="entry name" value="Ribonuclease H-like"/>
    <property type="match status" value="1"/>
</dbReference>
<dbReference type="PIRSF" id="PIRSF037748">
    <property type="entry name" value="RnhC"/>
    <property type="match status" value="1"/>
</dbReference>
<feature type="binding site" evidence="12">
    <location>
        <position position="98"/>
    </location>
    <ligand>
        <name>a divalent metal cation</name>
        <dbReference type="ChEBI" id="CHEBI:60240"/>
    </ligand>
</feature>
<feature type="binding site" evidence="12">
    <location>
        <position position="201"/>
    </location>
    <ligand>
        <name>a divalent metal cation</name>
        <dbReference type="ChEBI" id="CHEBI:60240"/>
    </ligand>
</feature>
<dbReference type="GO" id="GO:0004523">
    <property type="term" value="F:RNA-DNA hybrid ribonuclease activity"/>
    <property type="evidence" value="ECO:0007669"/>
    <property type="project" value="UniProtKB-EC"/>
</dbReference>
<dbReference type="Pfam" id="PF11858">
    <property type="entry name" value="DUF3378"/>
    <property type="match status" value="1"/>
</dbReference>
<keyword evidence="8 12" id="KW-0479">Metal-binding</keyword>
<evidence type="ECO:0000256" key="10">
    <source>
        <dbReference type="ARBA" id="ARBA00022801"/>
    </source>
</evidence>
<protein>
    <recommendedName>
        <fullName evidence="13">Ribonuclease</fullName>
        <ecNumber evidence="13">3.1.26.4</ecNumber>
    </recommendedName>
</protein>
<comment type="function">
    <text evidence="3 13">Endonuclease that specifically degrades the RNA of RNA-DNA hybrids.</text>
</comment>
<dbReference type="EC" id="3.1.26.4" evidence="13"/>
<evidence type="ECO:0000256" key="8">
    <source>
        <dbReference type="ARBA" id="ARBA00022723"/>
    </source>
</evidence>
<dbReference type="Proteomes" id="UP000706926">
    <property type="component" value="Unassembled WGS sequence"/>
</dbReference>
<keyword evidence="6" id="KW-0963">Cytoplasm</keyword>
<dbReference type="InterPro" id="IPR024568">
    <property type="entry name" value="RNase_HIII_N"/>
</dbReference>
<dbReference type="Pfam" id="PF01351">
    <property type="entry name" value="RNase_HII"/>
    <property type="match status" value="1"/>
</dbReference>
<evidence type="ECO:0000313" key="16">
    <source>
        <dbReference type="Proteomes" id="UP000706926"/>
    </source>
</evidence>
<keyword evidence="7 12" id="KW-0540">Nuclease</keyword>
<sequence length="302" mass="33389">MNQVLTVTGDAEVILINFLDINLPRNDKGGNTIWKSSNVAITLYSTGKVLFQGKEADQWFTKVSDILGNATELRQTSIIEDEHSLNTTYNGTPRVGIDESGKGDFFGPIVTAAFLIKDEKQETAVEMLGVRDSKTLTDNRVSLLASELKKFGTYEIILISPSRYNQLWSKMGNVNKILAWSHARALENILSKYSVALAISDQFGDEYLIKNALLENGKKINLVQMHKAESDLAVAAASILARDAFVKQLNLIGKSVGMTLSKGVSGKVIDQGVEFYKRHGKEKLSNIAKIHFKTYDKIISSQ</sequence>